<organism evidence="12 13">
    <name type="scientific">Sphingomonas carotinifaciens</name>
    <dbReference type="NCBI Taxonomy" id="1166323"/>
    <lineage>
        <taxon>Bacteria</taxon>
        <taxon>Pseudomonadati</taxon>
        <taxon>Pseudomonadota</taxon>
        <taxon>Alphaproteobacteria</taxon>
        <taxon>Sphingomonadales</taxon>
        <taxon>Sphingomonadaceae</taxon>
        <taxon>Sphingomonas</taxon>
    </lineage>
</organism>
<sequence>MVSAADPRAAQAGVDMLRMGGTATDAAIATMLVLNVVEPQNSGIGGGSFWVSHAARTARLSTIDAREAAPAAADPRWFYAPDGTPLSHRDAVPGGRSVGVPGALRGMAVAHRRSGKLAWKTLFGPAIRLAREGFTVSERLRGGLIRFGTHVDAATRARFSGADGQPLPVGATVRVPDQAALFERLAAQGADSFYVGPQAQKIVTTVNTAARNPSRMTTGDLATYDARPRPPICGSYRAYRICGMGPPSAGGVAVLMILKQLERFDMAALGPASATAWHLFAESSRLAYADRDMYLADPDYVQVPVKGLLSPGYLATRSALIAPDRTMASVSPGTPPGAPPRVRAPVSEVPGTSDLAAVDAAGNAVQVTTTIEGYFGSGLSVDGISLNNELTDFDIVPVEDGRLVANRVEGGKRPRSSMSPTIVYDPAGRVRLAVGAAGGSTIIAQVAKAIIGVIDWKLSAQDAIGLGLVYAPGQVATVEKGTTLEPLVPRLRALGEQVRVAPLGLKANAIERVNGRWVGAADPRSEGVAIDVAGNVTRIRRQGSIFDRPAE</sequence>
<evidence type="ECO:0000256" key="6">
    <source>
        <dbReference type="ARBA" id="ARBA00023145"/>
    </source>
</evidence>
<dbReference type="InterPro" id="IPR051792">
    <property type="entry name" value="GGT_bact"/>
</dbReference>
<keyword evidence="5 11" id="KW-0378">Hydrolase</keyword>
<gene>
    <name evidence="12" type="primary">ggt</name>
    <name evidence="12" type="ORF">GQR91_17670</name>
</gene>
<protein>
    <recommendedName>
        <fullName evidence="11">Glutathione hydrolase proenzyme</fullName>
        <ecNumber evidence="11">2.3.2.2</ecNumber>
        <ecNumber evidence="11">3.4.19.13</ecNumber>
    </recommendedName>
    <component>
        <recommendedName>
            <fullName evidence="11">Glutathione hydrolase large chain</fullName>
        </recommendedName>
    </component>
    <component>
        <recommendedName>
            <fullName evidence="11">Glutathione hydrolase small chain</fullName>
        </recommendedName>
    </component>
</protein>
<dbReference type="Gene3D" id="3.60.20.40">
    <property type="match status" value="1"/>
</dbReference>
<dbReference type="EMBL" id="WSUT01000005">
    <property type="protein sequence ID" value="MWC45445.1"/>
    <property type="molecule type" value="Genomic_DNA"/>
</dbReference>
<comment type="PTM">
    <text evidence="11">Cleaved by autocatalysis into a large and a small subunit.</text>
</comment>
<feature type="binding site" evidence="10">
    <location>
        <position position="66"/>
    </location>
    <ligand>
        <name>L-glutamate</name>
        <dbReference type="ChEBI" id="CHEBI:29985"/>
    </ligand>
</feature>
<dbReference type="Proteomes" id="UP000436801">
    <property type="component" value="Unassembled WGS sequence"/>
</dbReference>
<dbReference type="OrthoDB" id="9781342at2"/>
<comment type="caution">
    <text evidence="12">The sequence shown here is derived from an EMBL/GenBank/DDBJ whole genome shotgun (WGS) entry which is preliminary data.</text>
</comment>
<evidence type="ECO:0000256" key="8">
    <source>
        <dbReference type="ARBA" id="ARBA00047417"/>
    </source>
</evidence>
<dbReference type="PANTHER" id="PTHR43199:SF1">
    <property type="entry name" value="GLUTATHIONE HYDROLASE PROENZYME"/>
    <property type="match status" value="1"/>
</dbReference>
<feature type="active site" description="Nucleophile" evidence="9">
    <location>
        <position position="352"/>
    </location>
</feature>
<dbReference type="InterPro" id="IPR043138">
    <property type="entry name" value="GGT_lsub"/>
</dbReference>
<evidence type="ECO:0000256" key="4">
    <source>
        <dbReference type="ARBA" id="ARBA00022679"/>
    </source>
</evidence>
<evidence type="ECO:0000256" key="1">
    <source>
        <dbReference type="ARBA" id="ARBA00001049"/>
    </source>
</evidence>
<dbReference type="EC" id="3.4.19.13" evidence="11"/>
<proteinExistence type="inferred from homology"/>
<evidence type="ECO:0000256" key="7">
    <source>
        <dbReference type="ARBA" id="ARBA00023315"/>
    </source>
</evidence>
<evidence type="ECO:0000256" key="2">
    <source>
        <dbReference type="ARBA" id="ARBA00001089"/>
    </source>
</evidence>
<evidence type="ECO:0000313" key="13">
    <source>
        <dbReference type="Proteomes" id="UP000436801"/>
    </source>
</evidence>
<keyword evidence="4 11" id="KW-0808">Transferase</keyword>
<comment type="catalytic activity">
    <reaction evidence="1 11">
        <text>an S-substituted glutathione + H2O = an S-substituted L-cysteinylglycine + L-glutamate</text>
        <dbReference type="Rhea" id="RHEA:59468"/>
        <dbReference type="ChEBI" id="CHEBI:15377"/>
        <dbReference type="ChEBI" id="CHEBI:29985"/>
        <dbReference type="ChEBI" id="CHEBI:90779"/>
        <dbReference type="ChEBI" id="CHEBI:143103"/>
        <dbReference type="EC" id="3.4.19.13"/>
    </reaction>
</comment>
<dbReference type="EC" id="2.3.2.2" evidence="11"/>
<evidence type="ECO:0000256" key="10">
    <source>
        <dbReference type="PIRSR" id="PIRSR600101-2"/>
    </source>
</evidence>
<dbReference type="PRINTS" id="PR01210">
    <property type="entry name" value="GGTRANSPTASE"/>
</dbReference>
<dbReference type="PANTHER" id="PTHR43199">
    <property type="entry name" value="GLUTATHIONE HYDROLASE"/>
    <property type="match status" value="1"/>
</dbReference>
<feature type="binding site" evidence="10">
    <location>
        <begin position="416"/>
        <end position="417"/>
    </location>
    <ligand>
        <name>L-glutamate</name>
        <dbReference type="ChEBI" id="CHEBI:29985"/>
    </ligand>
</feature>
<comment type="subunit">
    <text evidence="11">This enzyme consists of two polypeptide chains, which are synthesized in precursor form from a single polypeptide.</text>
</comment>
<feature type="binding site" evidence="10">
    <location>
        <position position="439"/>
    </location>
    <ligand>
        <name>L-glutamate</name>
        <dbReference type="ChEBI" id="CHEBI:29985"/>
    </ligand>
</feature>
<dbReference type="NCBIfam" id="TIGR00066">
    <property type="entry name" value="g_glut_trans"/>
    <property type="match status" value="1"/>
</dbReference>
<comment type="similarity">
    <text evidence="3 11">Belongs to the gamma-glutamyltransferase family.</text>
</comment>
<dbReference type="GO" id="GO:0006750">
    <property type="term" value="P:glutathione biosynthetic process"/>
    <property type="evidence" value="ECO:0007669"/>
    <property type="project" value="UniProtKB-KW"/>
</dbReference>
<dbReference type="SUPFAM" id="SSF56235">
    <property type="entry name" value="N-terminal nucleophile aminohydrolases (Ntn hydrolases)"/>
    <property type="match status" value="1"/>
</dbReference>
<dbReference type="AlphaFoldDB" id="A0A6N8LWZ8"/>
<feature type="binding site" evidence="10">
    <location>
        <position position="392"/>
    </location>
    <ligand>
        <name>L-glutamate</name>
        <dbReference type="ChEBI" id="CHEBI:29985"/>
    </ligand>
</feature>
<comment type="catalytic activity">
    <reaction evidence="2 11">
        <text>glutathione + H2O = L-cysteinylglycine + L-glutamate</text>
        <dbReference type="Rhea" id="RHEA:28807"/>
        <dbReference type="ChEBI" id="CHEBI:15377"/>
        <dbReference type="ChEBI" id="CHEBI:29985"/>
        <dbReference type="ChEBI" id="CHEBI:57925"/>
        <dbReference type="ChEBI" id="CHEBI:61694"/>
        <dbReference type="EC" id="3.4.19.13"/>
    </reaction>
</comment>
<dbReference type="InterPro" id="IPR000101">
    <property type="entry name" value="GGT_peptidase"/>
</dbReference>
<keyword evidence="11" id="KW-0317">Glutathione biosynthesis</keyword>
<dbReference type="InterPro" id="IPR043137">
    <property type="entry name" value="GGT_ssub_C"/>
</dbReference>
<dbReference type="Gene3D" id="1.10.246.130">
    <property type="match status" value="1"/>
</dbReference>
<reference evidence="12 13" key="1">
    <citation type="submission" date="2019-12" db="EMBL/GenBank/DDBJ databases">
        <authorList>
            <person name="Zheng J."/>
        </authorList>
    </citation>
    <scope>NUCLEOTIDE SEQUENCE [LARGE SCALE GENOMIC DNA]</scope>
    <source>
        <strain evidence="12 13">DSM 27347</strain>
    </source>
</reference>
<name>A0A6N8LWZ8_9SPHN</name>
<accession>A0A6N8LWZ8</accession>
<dbReference type="GO" id="GO:0006751">
    <property type="term" value="P:glutathione catabolic process"/>
    <property type="evidence" value="ECO:0007669"/>
    <property type="project" value="UniProtKB-UniRule"/>
</dbReference>
<comment type="pathway">
    <text evidence="11">Sulfur metabolism; glutathione metabolism.</text>
</comment>
<keyword evidence="6 11" id="KW-0865">Zymogen</keyword>
<comment type="catalytic activity">
    <reaction evidence="8 11">
        <text>an N-terminal (5-L-glutamyl)-[peptide] + an alpha-amino acid = 5-L-glutamyl amino acid + an N-terminal L-alpha-aminoacyl-[peptide]</text>
        <dbReference type="Rhea" id="RHEA:23904"/>
        <dbReference type="Rhea" id="RHEA-COMP:9780"/>
        <dbReference type="Rhea" id="RHEA-COMP:9795"/>
        <dbReference type="ChEBI" id="CHEBI:77644"/>
        <dbReference type="ChEBI" id="CHEBI:78597"/>
        <dbReference type="ChEBI" id="CHEBI:78599"/>
        <dbReference type="ChEBI" id="CHEBI:78608"/>
        <dbReference type="EC" id="2.3.2.2"/>
    </reaction>
</comment>
<dbReference type="UniPathway" id="UPA00204"/>
<evidence type="ECO:0000256" key="5">
    <source>
        <dbReference type="ARBA" id="ARBA00022801"/>
    </source>
</evidence>
<dbReference type="GO" id="GO:0103068">
    <property type="term" value="F:leukotriene C4 gamma-glutamyl transferase activity"/>
    <property type="evidence" value="ECO:0007669"/>
    <property type="project" value="UniProtKB-EC"/>
</dbReference>
<evidence type="ECO:0000313" key="12">
    <source>
        <dbReference type="EMBL" id="MWC45445.1"/>
    </source>
</evidence>
<dbReference type="Pfam" id="PF01019">
    <property type="entry name" value="G_glu_transpept"/>
    <property type="match status" value="1"/>
</dbReference>
<evidence type="ECO:0000256" key="11">
    <source>
        <dbReference type="RuleBase" id="RU368036"/>
    </source>
</evidence>
<dbReference type="GO" id="GO:0036374">
    <property type="term" value="F:glutathione hydrolase activity"/>
    <property type="evidence" value="ECO:0007669"/>
    <property type="project" value="UniProtKB-UniRule"/>
</dbReference>
<keyword evidence="7 11" id="KW-0012">Acyltransferase</keyword>
<dbReference type="InterPro" id="IPR029055">
    <property type="entry name" value="Ntn_hydrolases_N"/>
</dbReference>
<evidence type="ECO:0000256" key="9">
    <source>
        <dbReference type="PIRSR" id="PIRSR600101-1"/>
    </source>
</evidence>
<evidence type="ECO:0000256" key="3">
    <source>
        <dbReference type="ARBA" id="ARBA00009381"/>
    </source>
</evidence>